<dbReference type="EMBL" id="LNQN01000001">
    <property type="protein sequence ID" value="KSU84378.1"/>
    <property type="molecule type" value="Genomic_DNA"/>
</dbReference>
<dbReference type="RefSeq" id="WP_061967865.1">
    <property type="nucleotide sequence ID" value="NZ_FMAV01000001.1"/>
</dbReference>
<reference evidence="3 4" key="1">
    <citation type="journal article" date="2014" name="Antonie Van Leeuwenhoek">
        <title>Fictibacillus enclensis sp. nov., isolated from marine sediment.</title>
        <authorList>
            <person name="Dastager S.G."/>
            <person name="Mawlankar R."/>
            <person name="Srinivasan K."/>
            <person name="Tang S.K."/>
            <person name="Lee J.C."/>
            <person name="Ramana V.V."/>
            <person name="Shouche Y.S."/>
        </authorList>
    </citation>
    <scope>NUCLEOTIDE SEQUENCE [LARGE SCALE GENOMIC DNA]</scope>
    <source>
        <strain evidence="3 4">NIO-1003</strain>
    </source>
</reference>
<comment type="caution">
    <text evidence="3">The sequence shown here is derived from an EMBL/GenBank/DDBJ whole genome shotgun (WGS) entry which is preliminary data.</text>
</comment>
<protein>
    <submittedName>
        <fullName evidence="3">Anti-anti-sigma factor</fullName>
    </submittedName>
</protein>
<gene>
    <name evidence="3" type="ORF">AS030_02110</name>
</gene>
<feature type="domain" description="STAS" evidence="2">
    <location>
        <begin position="159"/>
        <end position="270"/>
    </location>
</feature>
<dbReference type="InterPro" id="IPR051932">
    <property type="entry name" value="Bact_StressResp_Reg"/>
</dbReference>
<dbReference type="CDD" id="cd07041">
    <property type="entry name" value="STAS_RsbR_RsbS_like"/>
    <property type="match status" value="1"/>
</dbReference>
<evidence type="ECO:0000313" key="3">
    <source>
        <dbReference type="EMBL" id="KSU84378.1"/>
    </source>
</evidence>
<dbReference type="Pfam" id="PF01740">
    <property type="entry name" value="STAS"/>
    <property type="match status" value="1"/>
</dbReference>
<dbReference type="InterPro" id="IPR036513">
    <property type="entry name" value="STAS_dom_sf"/>
</dbReference>
<dbReference type="PANTHER" id="PTHR33745:SF3">
    <property type="entry name" value="RSBT CO-ANTAGONIST PROTEIN RSBRC"/>
    <property type="match status" value="1"/>
</dbReference>
<evidence type="ECO:0000256" key="1">
    <source>
        <dbReference type="ARBA" id="ARBA00022553"/>
    </source>
</evidence>
<dbReference type="Gene3D" id="3.30.750.24">
    <property type="entry name" value="STAS domain"/>
    <property type="match status" value="1"/>
</dbReference>
<dbReference type="PROSITE" id="PS50801">
    <property type="entry name" value="STAS"/>
    <property type="match status" value="1"/>
</dbReference>
<evidence type="ECO:0000259" key="2">
    <source>
        <dbReference type="PROSITE" id="PS50801"/>
    </source>
</evidence>
<evidence type="ECO:0000313" key="4">
    <source>
        <dbReference type="Proteomes" id="UP000054099"/>
    </source>
</evidence>
<dbReference type="Proteomes" id="UP000054099">
    <property type="component" value="Unassembled WGS sequence"/>
</dbReference>
<name>A0A0V8JBV0_9BACL</name>
<keyword evidence="1" id="KW-0597">Phosphoprotein</keyword>
<dbReference type="InterPro" id="IPR002645">
    <property type="entry name" value="STAS_dom"/>
</dbReference>
<dbReference type="SUPFAM" id="SSF52091">
    <property type="entry name" value="SpoIIaa-like"/>
    <property type="match status" value="1"/>
</dbReference>
<dbReference type="AlphaFoldDB" id="A0A0V8JBV0"/>
<dbReference type="PANTHER" id="PTHR33745">
    <property type="entry name" value="RSBT ANTAGONIST PROTEIN RSBS-RELATED"/>
    <property type="match status" value="1"/>
</dbReference>
<sequence>MDSINTLANYLTNHSASIASEVVDEIIGRFEFHIPKEEIIQAKQMYNEFIVFLADSLDCEEGSAPEVLMEWSKKNGETTAKSGLEISQILMRYPDTRIVFADYMTKLGMEYQLGTQDVVMIIKRVNHILDLSINETVFAFERYKDHLINAAQNEIKELSNPVVPIQDKIAILPLIGKIDADRTDHLLNHVVPRIQQLHIHHLIIDFSGIVNINTEVAMYIFNIQSVFQLLGIEILITGIRPELASRIVQAGIDFTTIKVYGNVKQAIENIQ</sequence>
<keyword evidence="4" id="KW-1185">Reference proteome</keyword>
<organism evidence="3 4">
    <name type="scientific">Fictibacillus enclensis</name>
    <dbReference type="NCBI Taxonomy" id="1017270"/>
    <lineage>
        <taxon>Bacteria</taxon>
        <taxon>Bacillati</taxon>
        <taxon>Bacillota</taxon>
        <taxon>Bacilli</taxon>
        <taxon>Bacillales</taxon>
        <taxon>Fictibacillaceae</taxon>
        <taxon>Fictibacillus</taxon>
    </lineage>
</organism>
<accession>A0A0V8JBV0</accession>
<proteinExistence type="predicted"/>
<dbReference type="OrthoDB" id="2677458at2"/>